<keyword evidence="2" id="KW-1133">Transmembrane helix</keyword>
<accession>A0ABN1Z0L8</accession>
<evidence type="ECO:0000256" key="2">
    <source>
        <dbReference type="SAM" id="Phobius"/>
    </source>
</evidence>
<reference evidence="3 4" key="1">
    <citation type="journal article" date="2019" name="Int. J. Syst. Evol. Microbiol.">
        <title>The Global Catalogue of Microorganisms (GCM) 10K type strain sequencing project: providing services to taxonomists for standard genome sequencing and annotation.</title>
        <authorList>
            <consortium name="The Broad Institute Genomics Platform"/>
            <consortium name="The Broad Institute Genome Sequencing Center for Infectious Disease"/>
            <person name="Wu L."/>
            <person name="Ma J."/>
        </authorList>
    </citation>
    <scope>NUCLEOTIDE SEQUENCE [LARGE SCALE GENOMIC DNA]</scope>
    <source>
        <strain evidence="3 4">JCM 12398</strain>
    </source>
</reference>
<feature type="transmembrane region" description="Helical" evidence="2">
    <location>
        <begin position="51"/>
        <end position="72"/>
    </location>
</feature>
<protein>
    <submittedName>
        <fullName evidence="3">Uncharacterized protein</fullName>
    </submittedName>
</protein>
<sequence>MSRDEDALRWEGDDELDGLAVGDAPDDRRVGTMPDASDQVAPRAAGRRGPLAWIVLALALASTAGWIVVIVANPVQQPSLLGLAMYQLGELLAVIAPLLWWLLVDRLAPRGRRAPLWLVGLAVTAPWPLVAGAVA</sequence>
<organism evidence="3 4">
    <name type="scientific">Agrococcus citreus</name>
    <dbReference type="NCBI Taxonomy" id="84643"/>
    <lineage>
        <taxon>Bacteria</taxon>
        <taxon>Bacillati</taxon>
        <taxon>Actinomycetota</taxon>
        <taxon>Actinomycetes</taxon>
        <taxon>Micrococcales</taxon>
        <taxon>Microbacteriaceae</taxon>
        <taxon>Agrococcus</taxon>
    </lineage>
</organism>
<keyword evidence="2" id="KW-0472">Membrane</keyword>
<evidence type="ECO:0000313" key="4">
    <source>
        <dbReference type="Proteomes" id="UP001501266"/>
    </source>
</evidence>
<dbReference type="Proteomes" id="UP001501266">
    <property type="component" value="Unassembled WGS sequence"/>
</dbReference>
<feature type="transmembrane region" description="Helical" evidence="2">
    <location>
        <begin position="116"/>
        <end position="134"/>
    </location>
</feature>
<keyword evidence="4" id="KW-1185">Reference proteome</keyword>
<evidence type="ECO:0000256" key="1">
    <source>
        <dbReference type="SAM" id="MobiDB-lite"/>
    </source>
</evidence>
<name>A0ABN1Z0L8_9MICO</name>
<evidence type="ECO:0000313" key="3">
    <source>
        <dbReference type="EMBL" id="GAA1425805.1"/>
    </source>
</evidence>
<feature type="region of interest" description="Disordered" evidence="1">
    <location>
        <begin position="16"/>
        <end position="42"/>
    </location>
</feature>
<comment type="caution">
    <text evidence="3">The sequence shown here is derived from an EMBL/GenBank/DDBJ whole genome shotgun (WGS) entry which is preliminary data.</text>
</comment>
<gene>
    <name evidence="3" type="ORF">GCM10009640_25320</name>
</gene>
<dbReference type="EMBL" id="BAAAKK010000005">
    <property type="protein sequence ID" value="GAA1425805.1"/>
    <property type="molecule type" value="Genomic_DNA"/>
</dbReference>
<keyword evidence="2" id="KW-0812">Transmembrane</keyword>
<feature type="transmembrane region" description="Helical" evidence="2">
    <location>
        <begin position="84"/>
        <end position="104"/>
    </location>
</feature>
<proteinExistence type="predicted"/>
<dbReference type="RefSeq" id="WP_343920973.1">
    <property type="nucleotide sequence ID" value="NZ_BAAAKK010000005.1"/>
</dbReference>